<organism evidence="2 3">
    <name type="scientific">Cocos nucifera</name>
    <name type="common">Coconut palm</name>
    <dbReference type="NCBI Taxonomy" id="13894"/>
    <lineage>
        <taxon>Eukaryota</taxon>
        <taxon>Viridiplantae</taxon>
        <taxon>Streptophyta</taxon>
        <taxon>Embryophyta</taxon>
        <taxon>Tracheophyta</taxon>
        <taxon>Spermatophyta</taxon>
        <taxon>Magnoliopsida</taxon>
        <taxon>Liliopsida</taxon>
        <taxon>Arecaceae</taxon>
        <taxon>Arecoideae</taxon>
        <taxon>Cocoseae</taxon>
        <taxon>Attaleinae</taxon>
        <taxon>Cocos</taxon>
    </lineage>
</organism>
<proteinExistence type="predicted"/>
<dbReference type="OrthoDB" id="672067at2759"/>
<gene>
    <name evidence="2" type="ORF">COCNU_15G000560</name>
</gene>
<sequence>MENSKEKTRVSDSHEDPVPPSESQMENSKQPVASDMSSKNGGGGGKIECSNNPESSQSEIPKEASSNGPSVEDCGREKLKRHRMEMAGRVWIPERWGQESLLKDWKDCAAFDRYLVPKGLTLAREALVDECRRSNSGSLRVENRC</sequence>
<protein>
    <submittedName>
        <fullName evidence="2">Protein BIC1-like</fullName>
    </submittedName>
</protein>
<feature type="compositionally biased region" description="Basic and acidic residues" evidence="1">
    <location>
        <begin position="1"/>
        <end position="17"/>
    </location>
</feature>
<reference evidence="2" key="2">
    <citation type="submission" date="2019-07" db="EMBL/GenBank/DDBJ databases">
        <authorList>
            <person name="Yang Y."/>
            <person name="Bocs S."/>
            <person name="Baudouin L."/>
        </authorList>
    </citation>
    <scope>NUCLEOTIDE SEQUENCE</scope>
    <source>
        <tissue evidence="2">Spear leaf of Hainan Tall coconut</tissue>
    </source>
</reference>
<dbReference type="PANTHER" id="PTHR34207:SF2">
    <property type="entry name" value="PROTEIN BIC1"/>
    <property type="match status" value="1"/>
</dbReference>
<dbReference type="Proteomes" id="UP000797356">
    <property type="component" value="Chromosome 15"/>
</dbReference>
<accession>A0A8K0IWB6</accession>
<name>A0A8K0IWB6_COCNU</name>
<reference evidence="2" key="1">
    <citation type="journal article" date="2017" name="Gigascience">
        <title>The genome draft of coconut (Cocos nucifera).</title>
        <authorList>
            <person name="Xiao Y."/>
            <person name="Xu P."/>
            <person name="Fan H."/>
            <person name="Baudouin L."/>
            <person name="Xia W."/>
            <person name="Bocs S."/>
            <person name="Xu J."/>
            <person name="Li Q."/>
            <person name="Guo A."/>
            <person name="Zhou L."/>
            <person name="Li J."/>
            <person name="Wu Y."/>
            <person name="Ma Z."/>
            <person name="Armero A."/>
            <person name="Issali A.E."/>
            <person name="Liu N."/>
            <person name="Peng M."/>
            <person name="Yang Y."/>
        </authorList>
    </citation>
    <scope>NUCLEOTIDE SEQUENCE</scope>
    <source>
        <tissue evidence="2">Spear leaf of Hainan Tall coconut</tissue>
    </source>
</reference>
<feature type="compositionally biased region" description="Polar residues" evidence="1">
    <location>
        <begin position="49"/>
        <end position="69"/>
    </location>
</feature>
<comment type="caution">
    <text evidence="2">The sequence shown here is derived from an EMBL/GenBank/DDBJ whole genome shotgun (WGS) entry which is preliminary data.</text>
</comment>
<evidence type="ECO:0000256" key="1">
    <source>
        <dbReference type="SAM" id="MobiDB-lite"/>
    </source>
</evidence>
<dbReference type="InterPro" id="IPR040374">
    <property type="entry name" value="BIC"/>
</dbReference>
<evidence type="ECO:0000313" key="3">
    <source>
        <dbReference type="Proteomes" id="UP000797356"/>
    </source>
</evidence>
<feature type="region of interest" description="Disordered" evidence="1">
    <location>
        <begin position="1"/>
        <end position="79"/>
    </location>
</feature>
<dbReference type="CDD" id="cd22645">
    <property type="entry name" value="BIC1_CID"/>
    <property type="match status" value="1"/>
</dbReference>
<evidence type="ECO:0000313" key="2">
    <source>
        <dbReference type="EMBL" id="KAG1369690.1"/>
    </source>
</evidence>
<dbReference type="AlphaFoldDB" id="A0A8K0IWB6"/>
<dbReference type="EMBL" id="CM017886">
    <property type="protein sequence ID" value="KAG1369690.1"/>
    <property type="molecule type" value="Genomic_DNA"/>
</dbReference>
<dbReference type="PANTHER" id="PTHR34207">
    <property type="entry name" value="PROTEIN BIC1"/>
    <property type="match status" value="1"/>
</dbReference>
<feature type="compositionally biased region" description="Polar residues" evidence="1">
    <location>
        <begin position="21"/>
        <end position="39"/>
    </location>
</feature>
<keyword evidence="3" id="KW-1185">Reference proteome</keyword>
<dbReference type="GO" id="GO:0009785">
    <property type="term" value="P:blue light signaling pathway"/>
    <property type="evidence" value="ECO:0007669"/>
    <property type="project" value="InterPro"/>
</dbReference>